<keyword evidence="3" id="KW-1000">Mitochondrion outer membrane</keyword>
<evidence type="ECO:0000256" key="1">
    <source>
        <dbReference type="ARBA" id="ARBA00004572"/>
    </source>
</evidence>
<dbReference type="PANTHER" id="PTHR45644">
    <property type="entry name" value="AAA ATPASE, PUTATIVE (AFU_ORTHOLOGUE AFUA_2G12920)-RELATED-RELATED"/>
    <property type="match status" value="1"/>
</dbReference>
<dbReference type="InterPro" id="IPR003959">
    <property type="entry name" value="ATPase_AAA_core"/>
</dbReference>
<keyword evidence="2" id="KW-0547">Nucleotide-binding</keyword>
<dbReference type="Pfam" id="PF00004">
    <property type="entry name" value="AAA"/>
    <property type="match status" value="1"/>
</dbReference>
<dbReference type="InterPro" id="IPR051701">
    <property type="entry name" value="Mito_OM_Translocase_MSP1"/>
</dbReference>
<feature type="compositionally biased region" description="Basic and acidic residues" evidence="5">
    <location>
        <begin position="75"/>
        <end position="88"/>
    </location>
</feature>
<dbReference type="Gene3D" id="1.10.8.60">
    <property type="match status" value="1"/>
</dbReference>
<feature type="compositionally biased region" description="Basic and acidic residues" evidence="5">
    <location>
        <begin position="329"/>
        <end position="340"/>
    </location>
</feature>
<keyword evidence="4" id="KW-0067">ATP-binding</keyword>
<organism evidence="7 8">
    <name type="scientific">Phlyctema vagabunda</name>
    <dbReference type="NCBI Taxonomy" id="108571"/>
    <lineage>
        <taxon>Eukaryota</taxon>
        <taxon>Fungi</taxon>
        <taxon>Dikarya</taxon>
        <taxon>Ascomycota</taxon>
        <taxon>Pezizomycotina</taxon>
        <taxon>Leotiomycetes</taxon>
        <taxon>Helotiales</taxon>
        <taxon>Dermateaceae</taxon>
        <taxon>Phlyctema</taxon>
    </lineage>
</organism>
<gene>
    <name evidence="7" type="ORF">PVAG01_06055</name>
</gene>
<dbReference type="InterPro" id="IPR041569">
    <property type="entry name" value="AAA_lid_3"/>
</dbReference>
<dbReference type="Proteomes" id="UP001629113">
    <property type="component" value="Unassembled WGS sequence"/>
</dbReference>
<comment type="caution">
    <text evidence="7">The sequence shown here is derived from an EMBL/GenBank/DDBJ whole genome shotgun (WGS) entry which is preliminary data.</text>
</comment>
<feature type="compositionally biased region" description="Polar residues" evidence="5">
    <location>
        <begin position="62"/>
        <end position="72"/>
    </location>
</feature>
<name>A0ABR4PF05_9HELO</name>
<feature type="compositionally biased region" description="Polar residues" evidence="5">
    <location>
        <begin position="90"/>
        <end position="101"/>
    </location>
</feature>
<feature type="region of interest" description="Disordered" evidence="5">
    <location>
        <begin position="156"/>
        <end position="198"/>
    </location>
</feature>
<feature type="region of interest" description="Disordered" evidence="5">
    <location>
        <begin position="329"/>
        <end position="367"/>
    </location>
</feature>
<feature type="compositionally biased region" description="Basic and acidic residues" evidence="5">
    <location>
        <begin position="45"/>
        <end position="58"/>
    </location>
</feature>
<dbReference type="Pfam" id="PF17862">
    <property type="entry name" value="AAA_lid_3"/>
    <property type="match status" value="1"/>
</dbReference>
<evidence type="ECO:0000313" key="7">
    <source>
        <dbReference type="EMBL" id="KAL3421899.1"/>
    </source>
</evidence>
<comment type="subcellular location">
    <subcellularLocation>
        <location evidence="1">Mitochondrion outer membrane</location>
        <topology evidence="1">Single-pass membrane protein</topology>
    </subcellularLocation>
</comment>
<reference evidence="7 8" key="1">
    <citation type="submission" date="2024-06" db="EMBL/GenBank/DDBJ databases">
        <title>Complete genome of Phlyctema vagabunda strain 19-DSS-EL-015.</title>
        <authorList>
            <person name="Fiorenzani C."/>
        </authorList>
    </citation>
    <scope>NUCLEOTIDE SEQUENCE [LARGE SCALE GENOMIC DNA]</scope>
    <source>
        <strain evidence="7 8">19-DSS-EL-015</strain>
    </source>
</reference>
<dbReference type="InterPro" id="IPR056027">
    <property type="entry name" value="DUF7608"/>
</dbReference>
<dbReference type="SUPFAM" id="SSF52540">
    <property type="entry name" value="P-loop containing nucleoside triphosphate hydrolases"/>
    <property type="match status" value="1"/>
</dbReference>
<dbReference type="CDD" id="cd19481">
    <property type="entry name" value="RecA-like_protease"/>
    <property type="match status" value="1"/>
</dbReference>
<keyword evidence="8" id="KW-1185">Reference proteome</keyword>
<dbReference type="InterPro" id="IPR003593">
    <property type="entry name" value="AAA+_ATPase"/>
</dbReference>
<protein>
    <submittedName>
        <fullName evidence="7">ATPase</fullName>
    </submittedName>
</protein>
<keyword evidence="3" id="KW-0496">Mitochondrion</keyword>
<dbReference type="PANTHER" id="PTHR45644:SF56">
    <property type="entry name" value="AAA ATPASE, PUTATIVE (AFU_ORTHOLOGUE AFUA_2G12920)-RELATED"/>
    <property type="match status" value="1"/>
</dbReference>
<proteinExistence type="predicted"/>
<feature type="compositionally biased region" description="Polar residues" evidence="5">
    <location>
        <begin position="355"/>
        <end position="367"/>
    </location>
</feature>
<sequence length="1031" mass="113584">MHATALRILRTAQRPHLRCACRTIAGIRHPLPLRTFHSSSPLRQPSKDPGVDDQENKDVTGISASAEQSSAKDGTPSEKELDLSHDIEPTLSQKLRQQNLSDRTKTNRHKQPEGVPPVNLPDWFWEKNVKCFGDPVDLSGSLAVYGSLTAKPTLVPSEVKDSENEEFGEAIGDVPGNSVSKPQATEDPSVASSESTTLQQDSRALQQCAAIIECSLKPTKDAKYAIHVDVYKEILVAMRAGLSLRPPRNIDNKKIRRPILQLQCPKEGGTYYLDSVVETIATKLEADLVRLDAQDIAQIVATYAKENLAWTDSTTASMAYDAASSAGKLEEYSREQVNDRDDYDDLEEDDHKPTATPSGLPSSYNTKWNETSRKVASLLGAAISKKGSKPFSIPILNIKSISSSSQPKTMTMSDFINQRSEPSGTSTTNQGPDQWTNLKYQTALDALVGSADAKRSNNRSDPDDVESSRDLIIQVRDFREINESQEGAQLIAKLRDIVNKRWQFGRNIILVGTTSSDQGQSYLSRPEIQRLQDGDVIMGDNRVIFVPTDRTEQQDIAFSLDEKARIRNLNIRHVQDMISKLLGEQNESLVVDLEKGLDVATAYSSGLEDAVWTFTRVHRIATTIIGLEKDLASVTGAQFSAALQLLAYSDEVKFEWGAKELKEEESDVDDVMKELRDTEAGTTGPLKDRLKHIRQNCTAHEKKLLGGVINPADIHVTFNDVHAPKETIEALKTLTTLSLLRPEAFSYGVLATDRISGLLLYGPPGTGKTLLAKAVAKQSGATVLEVSGASVNDMYVGEGEKNVRAIFTLAKKLSPCIVFIDEADAIFAARGEAKRSSTHRELINQFLREWDGMSGTTALMMVATNRPFDLDEAVLRRLPRRLLVDLPIEKDREAILKLHLKDEILDESVSLAKLAKNTPFYSGSDLKNLSVAAAIACVREENDDAAEHVGDTPYVYPAKRILTDKHFNKAMDEISASISEDMSTLSAIRKFDEKYGDRKGRRKKPTALGFGGTTIPEIDSEAGRVRKIGAS</sequence>
<evidence type="ECO:0000313" key="8">
    <source>
        <dbReference type="Proteomes" id="UP001629113"/>
    </source>
</evidence>
<feature type="region of interest" description="Disordered" evidence="5">
    <location>
        <begin position="449"/>
        <end position="468"/>
    </location>
</feature>
<accession>A0ABR4PF05</accession>
<feature type="region of interest" description="Disordered" evidence="5">
    <location>
        <begin position="32"/>
        <end position="117"/>
    </location>
</feature>
<evidence type="ECO:0000256" key="3">
    <source>
        <dbReference type="ARBA" id="ARBA00022787"/>
    </source>
</evidence>
<feature type="domain" description="AAA+ ATPase" evidence="6">
    <location>
        <begin position="754"/>
        <end position="889"/>
    </location>
</feature>
<keyword evidence="3" id="KW-0472">Membrane</keyword>
<evidence type="ECO:0000256" key="2">
    <source>
        <dbReference type="ARBA" id="ARBA00022741"/>
    </source>
</evidence>
<feature type="compositionally biased region" description="Basic and acidic residues" evidence="5">
    <location>
        <begin position="452"/>
        <end position="468"/>
    </location>
</feature>
<evidence type="ECO:0000256" key="5">
    <source>
        <dbReference type="SAM" id="MobiDB-lite"/>
    </source>
</evidence>
<dbReference type="Pfam" id="PF24581">
    <property type="entry name" value="DUF7608"/>
    <property type="match status" value="1"/>
</dbReference>
<dbReference type="InterPro" id="IPR027417">
    <property type="entry name" value="P-loop_NTPase"/>
</dbReference>
<evidence type="ECO:0000256" key="4">
    <source>
        <dbReference type="ARBA" id="ARBA00022840"/>
    </source>
</evidence>
<evidence type="ECO:0000259" key="6">
    <source>
        <dbReference type="SMART" id="SM00382"/>
    </source>
</evidence>
<dbReference type="Gene3D" id="3.40.50.300">
    <property type="entry name" value="P-loop containing nucleotide triphosphate hydrolases"/>
    <property type="match status" value="1"/>
</dbReference>
<dbReference type="SMART" id="SM00382">
    <property type="entry name" value="AAA"/>
    <property type="match status" value="1"/>
</dbReference>
<dbReference type="EMBL" id="JBFCZG010000005">
    <property type="protein sequence ID" value="KAL3421899.1"/>
    <property type="molecule type" value="Genomic_DNA"/>
</dbReference>